<comment type="caution">
    <text evidence="2">The sequence shown here is derived from an EMBL/GenBank/DDBJ whole genome shotgun (WGS) entry which is preliminary data.</text>
</comment>
<evidence type="ECO:0000256" key="1">
    <source>
        <dbReference type="SAM" id="SignalP"/>
    </source>
</evidence>
<evidence type="ECO:0008006" key="4">
    <source>
        <dbReference type="Google" id="ProtNLM"/>
    </source>
</evidence>
<keyword evidence="3" id="KW-1185">Reference proteome</keyword>
<accession>A0ABS8PX54</accession>
<keyword evidence="1" id="KW-0732">Signal</keyword>
<dbReference type="Proteomes" id="UP001199816">
    <property type="component" value="Unassembled WGS sequence"/>
</dbReference>
<name>A0ABS8PX54_9BACT</name>
<feature type="signal peptide" evidence="1">
    <location>
        <begin position="1"/>
        <end position="19"/>
    </location>
</feature>
<reference evidence="2 3" key="1">
    <citation type="submission" date="2021-11" db="EMBL/GenBank/DDBJ databases">
        <title>Genomic of Niabella pedocola.</title>
        <authorList>
            <person name="Wu T."/>
        </authorList>
    </citation>
    <scope>NUCLEOTIDE SEQUENCE [LARGE SCALE GENOMIC DNA]</scope>
    <source>
        <strain evidence="2 3">JCM 31011</strain>
    </source>
</reference>
<gene>
    <name evidence="2" type="ORF">LQ567_21985</name>
</gene>
<evidence type="ECO:0000313" key="3">
    <source>
        <dbReference type="Proteomes" id="UP001199816"/>
    </source>
</evidence>
<dbReference type="RefSeq" id="WP_231007969.1">
    <property type="nucleotide sequence ID" value="NZ_JAJNEC010000007.1"/>
</dbReference>
<sequence length="226" mass="25981">MRKEWILLLLLFITAAVNAQYPVLEQTSYKRGLYRNFEEFKNNNPSLPLTYQIFSEDTKPSLFDKRVQRLYELEIRKKEGRKIGPVFGFCDGTYIYIWSRSYKKDAFPLFSDAPLGPNARFAKLLILDTISYFEDIGVSAPVGVPVVGPYGITSGGANPSLYVRGNILDIRTGKLTELTKRILIERIKDDVELLAVFEKESGKQRKLGEYLMYYTARKRGSRELPQ</sequence>
<dbReference type="EMBL" id="JAJNEC010000007">
    <property type="protein sequence ID" value="MCD2425470.1"/>
    <property type="molecule type" value="Genomic_DNA"/>
</dbReference>
<proteinExistence type="predicted"/>
<organism evidence="2 3">
    <name type="scientific">Niabella pedocola</name>
    <dbReference type="NCBI Taxonomy" id="1752077"/>
    <lineage>
        <taxon>Bacteria</taxon>
        <taxon>Pseudomonadati</taxon>
        <taxon>Bacteroidota</taxon>
        <taxon>Chitinophagia</taxon>
        <taxon>Chitinophagales</taxon>
        <taxon>Chitinophagaceae</taxon>
        <taxon>Niabella</taxon>
    </lineage>
</organism>
<protein>
    <recommendedName>
        <fullName evidence="4">GLPGLI family protein</fullName>
    </recommendedName>
</protein>
<feature type="chain" id="PRO_5047528270" description="GLPGLI family protein" evidence="1">
    <location>
        <begin position="20"/>
        <end position="226"/>
    </location>
</feature>
<evidence type="ECO:0000313" key="2">
    <source>
        <dbReference type="EMBL" id="MCD2425470.1"/>
    </source>
</evidence>